<gene>
    <name evidence="2" type="primary">immA_2</name>
    <name evidence="2" type="ORF">ERS852425_02458</name>
</gene>
<accession>A0A173TZ87</accession>
<dbReference type="Proteomes" id="UP000095598">
    <property type="component" value="Unassembled WGS sequence"/>
</dbReference>
<dbReference type="Pfam" id="PF06114">
    <property type="entry name" value="Peptidase_M78"/>
    <property type="match status" value="1"/>
</dbReference>
<dbReference type="InterPro" id="IPR010359">
    <property type="entry name" value="IrrE_HExxH"/>
</dbReference>
<organism evidence="2 3">
    <name type="scientific">Anaerostipes hadrus</name>
    <dbReference type="NCBI Taxonomy" id="649756"/>
    <lineage>
        <taxon>Bacteria</taxon>
        <taxon>Bacillati</taxon>
        <taxon>Bacillota</taxon>
        <taxon>Clostridia</taxon>
        <taxon>Lachnospirales</taxon>
        <taxon>Lachnospiraceae</taxon>
        <taxon>Anaerostipes</taxon>
    </lineage>
</organism>
<dbReference type="EMBL" id="CYXT01000020">
    <property type="protein sequence ID" value="CUN07570.1"/>
    <property type="molecule type" value="Genomic_DNA"/>
</dbReference>
<keyword evidence="2" id="KW-0378">Hydrolase</keyword>
<dbReference type="GO" id="GO:0016787">
    <property type="term" value="F:hydrolase activity"/>
    <property type="evidence" value="ECO:0007669"/>
    <property type="project" value="UniProtKB-KW"/>
</dbReference>
<proteinExistence type="predicted"/>
<evidence type="ECO:0000313" key="2">
    <source>
        <dbReference type="EMBL" id="CUN07570.1"/>
    </source>
</evidence>
<dbReference type="EC" id="3.4.-.-" evidence="2"/>
<evidence type="ECO:0000313" key="3">
    <source>
        <dbReference type="Proteomes" id="UP000095598"/>
    </source>
</evidence>
<evidence type="ECO:0000259" key="1">
    <source>
        <dbReference type="Pfam" id="PF06114"/>
    </source>
</evidence>
<feature type="domain" description="IrrE N-terminal-like" evidence="1">
    <location>
        <begin position="27"/>
        <end position="118"/>
    </location>
</feature>
<sequence>MRKNQIKNTVNDLIETYGTRNPYLLASYLDVTIQYGDLGELQGCYMKIWDKKFIYINDRIEDDKLRDTVVAHELAHSIMHNEDYYFFSYGKQFQSNKTEIEAHTFAAELLIPDETIIEHPGYTLDQLSSLTGYAERLVSFKRL</sequence>
<dbReference type="AlphaFoldDB" id="A0A173TZ87"/>
<dbReference type="RefSeq" id="WP_055259298.1">
    <property type="nucleotide sequence ID" value="NZ_CYXT01000020.1"/>
</dbReference>
<reference evidence="2 3" key="1">
    <citation type="submission" date="2015-09" db="EMBL/GenBank/DDBJ databases">
        <authorList>
            <consortium name="Pathogen Informatics"/>
        </authorList>
    </citation>
    <scope>NUCLEOTIDE SEQUENCE [LARGE SCALE GENOMIC DNA]</scope>
    <source>
        <strain evidence="2 3">2789STDY5608868</strain>
    </source>
</reference>
<protein>
    <submittedName>
        <fullName evidence="2">Metallopeptidase immA</fullName>
        <ecNumber evidence="2">3.4.-.-</ecNumber>
    </submittedName>
</protein>
<name>A0A173TZ87_ANAHA</name>
<dbReference type="Gene3D" id="1.10.10.2910">
    <property type="match status" value="1"/>
</dbReference>